<protein>
    <submittedName>
        <fullName evidence="2">Diacylglycerol kinase</fullName>
    </submittedName>
</protein>
<proteinExistence type="predicted"/>
<accession>A0A0W0XJ43</accession>
<dbReference type="PROSITE" id="PS50146">
    <property type="entry name" value="DAGK"/>
    <property type="match status" value="1"/>
</dbReference>
<dbReference type="SUPFAM" id="SSF111331">
    <property type="entry name" value="NAD kinase/diacylglycerol kinase-like"/>
    <property type="match status" value="1"/>
</dbReference>
<name>A0A0W0XJ43_9GAMM</name>
<dbReference type="InterPro" id="IPR016064">
    <property type="entry name" value="NAD/diacylglycerol_kinase_sf"/>
</dbReference>
<feature type="domain" description="DAGKc" evidence="1">
    <location>
        <begin position="1"/>
        <end position="124"/>
    </location>
</feature>
<evidence type="ECO:0000313" key="3">
    <source>
        <dbReference type="Proteomes" id="UP000054858"/>
    </source>
</evidence>
<reference evidence="2 3" key="1">
    <citation type="submission" date="2015-11" db="EMBL/GenBank/DDBJ databases">
        <title>Genomic analysis of 38 Legionella species identifies large and diverse effector repertoires.</title>
        <authorList>
            <person name="Burstein D."/>
            <person name="Amaro F."/>
            <person name="Zusman T."/>
            <person name="Lifshitz Z."/>
            <person name="Cohen O."/>
            <person name="Gilbert J.A."/>
            <person name="Pupko T."/>
            <person name="Shuman H.A."/>
            <person name="Segal G."/>
        </authorList>
    </citation>
    <scope>NUCLEOTIDE SEQUENCE [LARGE SCALE GENOMIC DNA]</scope>
    <source>
        <strain evidence="2 3">Oak Ridge-10</strain>
    </source>
</reference>
<dbReference type="Gene3D" id="2.60.200.40">
    <property type="match status" value="1"/>
</dbReference>
<dbReference type="InterPro" id="IPR017438">
    <property type="entry name" value="ATP-NAD_kinase_N"/>
</dbReference>
<sequence>MHPLAIIVNNKAKNISALTTYLEELTNHHLTYELFEVTPERLDHTIRQCKKNYPVLLIGGGDGTLRSAAQLCADTNILLAVLPLGTMNHLAKELALPSDPKTLAQAILQRNTVTIDLGEVNDLIFLNNASLGFYPLFTRERDYFNKFYNKWLSYLPGLIQSMKKHDYLSLIIQYKNKHIFINTAFLMISNNLYCYQFPMALKRVSFKQAILGIYYIKQEKLRFFKTLWSVFSRKNHFDIKKSNTPIKVHIHDRKQIIIALDGERKTVNTPLLFKTRPQSLTFIGHSL</sequence>
<dbReference type="AlphaFoldDB" id="A0A0W0XJ43"/>
<dbReference type="SMART" id="SM00046">
    <property type="entry name" value="DAGKc"/>
    <property type="match status" value="1"/>
</dbReference>
<dbReference type="GO" id="GO:0016301">
    <property type="term" value="F:kinase activity"/>
    <property type="evidence" value="ECO:0007669"/>
    <property type="project" value="UniProtKB-KW"/>
</dbReference>
<dbReference type="PATRIC" id="fig|29423.5.peg.72"/>
<gene>
    <name evidence="2" type="ORF">Loak_0067</name>
</gene>
<comment type="caution">
    <text evidence="2">The sequence shown here is derived from an EMBL/GenBank/DDBJ whole genome shotgun (WGS) entry which is preliminary data.</text>
</comment>
<keyword evidence="2" id="KW-0418">Kinase</keyword>
<dbReference type="Proteomes" id="UP000054858">
    <property type="component" value="Unassembled WGS sequence"/>
</dbReference>
<dbReference type="RefSeq" id="WP_025386419.1">
    <property type="nucleotide sequence ID" value="NZ_LCUA01000010.1"/>
</dbReference>
<dbReference type="Gene3D" id="3.40.50.10330">
    <property type="entry name" value="Probable inorganic polyphosphate/atp-NAD kinase, domain 1"/>
    <property type="match status" value="1"/>
</dbReference>
<keyword evidence="2" id="KW-0808">Transferase</keyword>
<dbReference type="InterPro" id="IPR001206">
    <property type="entry name" value="Diacylglycerol_kinase_cat_dom"/>
</dbReference>
<organism evidence="2 3">
    <name type="scientific">Legionella oakridgensis</name>
    <dbReference type="NCBI Taxonomy" id="29423"/>
    <lineage>
        <taxon>Bacteria</taxon>
        <taxon>Pseudomonadati</taxon>
        <taxon>Pseudomonadota</taxon>
        <taxon>Gammaproteobacteria</taxon>
        <taxon>Legionellales</taxon>
        <taxon>Legionellaceae</taxon>
        <taxon>Legionella</taxon>
    </lineage>
</organism>
<evidence type="ECO:0000259" key="1">
    <source>
        <dbReference type="PROSITE" id="PS50146"/>
    </source>
</evidence>
<dbReference type="Pfam" id="PF00781">
    <property type="entry name" value="DAGK_cat"/>
    <property type="match status" value="1"/>
</dbReference>
<dbReference type="EMBL" id="LNYP01000002">
    <property type="protein sequence ID" value="KTD44556.1"/>
    <property type="molecule type" value="Genomic_DNA"/>
</dbReference>
<evidence type="ECO:0000313" key="2">
    <source>
        <dbReference type="EMBL" id="KTD44556.1"/>
    </source>
</evidence>